<dbReference type="InterPro" id="IPR000571">
    <property type="entry name" value="Znf_CCCH"/>
</dbReference>
<dbReference type="EMBL" id="CP119067">
    <property type="protein sequence ID" value="WEL38779.1"/>
    <property type="molecule type" value="Genomic_DNA"/>
</dbReference>
<evidence type="ECO:0000313" key="5">
    <source>
        <dbReference type="EMBL" id="WEL38779.1"/>
    </source>
</evidence>
<evidence type="ECO:0000313" key="6">
    <source>
        <dbReference type="Proteomes" id="UP001059546"/>
    </source>
</evidence>
<feature type="compositionally biased region" description="Low complexity" evidence="2">
    <location>
        <begin position="98"/>
        <end position="111"/>
    </location>
</feature>
<dbReference type="PANTHER" id="PTHR15725">
    <property type="entry name" value="ZN-FINGER, C-X8-C-X5-C-X3-H TYPE-CONTAINING"/>
    <property type="match status" value="1"/>
</dbReference>
<feature type="region of interest" description="Disordered" evidence="2">
    <location>
        <begin position="181"/>
        <end position="209"/>
    </location>
</feature>
<dbReference type="InterPro" id="IPR041686">
    <property type="entry name" value="Znf-CCCH_3"/>
</dbReference>
<dbReference type="Proteomes" id="UP001059546">
    <property type="component" value="Chromosome VI"/>
</dbReference>
<feature type="domain" description="C3H1-type" evidence="3">
    <location>
        <begin position="1"/>
        <end position="25"/>
    </location>
</feature>
<evidence type="ECO:0000256" key="1">
    <source>
        <dbReference type="PROSITE-ProRule" id="PRU00723"/>
    </source>
</evidence>
<dbReference type="GO" id="GO:0008270">
    <property type="term" value="F:zinc ion binding"/>
    <property type="evidence" value="ECO:0007669"/>
    <property type="project" value="UniProtKB-KW"/>
</dbReference>
<dbReference type="OrthoDB" id="5395350at2759"/>
<dbReference type="EMBL" id="CP075152">
    <property type="protein sequence ID" value="UTX43317.1"/>
    <property type="molecule type" value="Genomic_DNA"/>
</dbReference>
<protein>
    <submittedName>
        <fullName evidence="4">Zinc finger domain-containing protein</fullName>
    </submittedName>
</protein>
<reference evidence="4" key="1">
    <citation type="submission" date="2022-08" db="EMBL/GenBank/DDBJ databases">
        <title>Encephalitozoon hellem ATCC 50604 Complete Genome.</title>
        <authorList>
            <person name="Mascarenhas dos Santos A.C."/>
            <person name="Julian A.T."/>
            <person name="Pombert J.-F."/>
        </authorList>
    </citation>
    <scope>NUCLEOTIDE SEQUENCE</scope>
    <source>
        <strain evidence="4">ATCC 50604</strain>
    </source>
</reference>
<organism evidence="4 6">
    <name type="scientific">Encephalitozoon hellem</name>
    <name type="common">Microsporidian parasite</name>
    <dbReference type="NCBI Taxonomy" id="27973"/>
    <lineage>
        <taxon>Eukaryota</taxon>
        <taxon>Fungi</taxon>
        <taxon>Fungi incertae sedis</taxon>
        <taxon>Microsporidia</taxon>
        <taxon>Unikaryonidae</taxon>
        <taxon>Encephalitozoon</taxon>
    </lineage>
</organism>
<dbReference type="Proteomes" id="UP001217963">
    <property type="component" value="Chromosome VI"/>
</dbReference>
<evidence type="ECO:0000313" key="4">
    <source>
        <dbReference type="EMBL" id="UTX43317.1"/>
    </source>
</evidence>
<dbReference type="PROSITE" id="PS50103">
    <property type="entry name" value="ZF_C3H1"/>
    <property type="match status" value="1"/>
</dbReference>
<evidence type="ECO:0000313" key="7">
    <source>
        <dbReference type="Proteomes" id="UP001217963"/>
    </source>
</evidence>
<name>A0A9Q9C695_ENCHE</name>
<feature type="region of interest" description="Disordered" evidence="2">
    <location>
        <begin position="89"/>
        <end position="121"/>
    </location>
</feature>
<feature type="compositionally biased region" description="Basic and acidic residues" evidence="2">
    <location>
        <begin position="185"/>
        <end position="195"/>
    </location>
</feature>
<keyword evidence="1" id="KW-0479">Metal-binding</keyword>
<keyword evidence="1" id="KW-0863">Zinc-finger</keyword>
<gene>
    <name evidence="4" type="ORF">GPU96_06g10630</name>
    <name evidence="5" type="ORF">PFJ87_06g00440</name>
</gene>
<accession>A0A9Q9C695</accession>
<feature type="compositionally biased region" description="Basic and acidic residues" evidence="2">
    <location>
        <begin position="112"/>
        <end position="121"/>
    </location>
</feature>
<keyword evidence="1" id="KW-0862">Zinc</keyword>
<keyword evidence="7" id="KW-1185">Reference proteome</keyword>
<dbReference type="PANTHER" id="PTHR15725:SF14">
    <property type="entry name" value="ZINC FINGER CCCH DOMAIN-CONTAINING PROTEIN 11A"/>
    <property type="match status" value="1"/>
</dbReference>
<evidence type="ECO:0000259" key="3">
    <source>
        <dbReference type="PROSITE" id="PS50103"/>
    </source>
</evidence>
<dbReference type="AlphaFoldDB" id="A0A9Q9C695"/>
<proteinExistence type="predicted"/>
<evidence type="ECO:0000256" key="2">
    <source>
        <dbReference type="SAM" id="MobiDB-lite"/>
    </source>
</evidence>
<sequence>MDDCYFFLYSSCKFKDKCTYRHNESCRNNLVTCRNWESKIPCREDCPYRHSKFHLKKNRREEMCYWENKPSGCTKDRCEYRHVDPMKDAWKTGESSERPQSPSPSMHLSSGSERHTPEDTRLKDYEEVMNIQDSPKDSKDNTALINDDLERKKNVEGRLKENAVLSDEKKNGIDTLKVMEAQDNVLEKSPTEDGTQKPQSKRVKTEESLDVVGRTSVNLEELDKEIEELDNILMK</sequence>
<dbReference type="Pfam" id="PF15663">
    <property type="entry name" value="zf-CCCH_3"/>
    <property type="match status" value="1"/>
</dbReference>
<feature type="zinc finger region" description="C3H1-type" evidence="1">
    <location>
        <begin position="1"/>
        <end position="25"/>
    </location>
</feature>
<reference evidence="5 7" key="2">
    <citation type="submission" date="2023-02" db="EMBL/GenBank/DDBJ databases">
        <title>Encephalitozoon hellem ATCC 50451 complete genome.</title>
        <authorList>
            <person name="Mascarenhas dos Santos A.C."/>
            <person name="Julian A.T."/>
            <person name="Pombert J.-F."/>
        </authorList>
    </citation>
    <scope>NUCLEOTIDE SEQUENCE [LARGE SCALE GENOMIC DNA]</scope>
    <source>
        <strain evidence="5 7">ATCC 50451</strain>
    </source>
</reference>
<dbReference type="SMART" id="SM00356">
    <property type="entry name" value="ZnF_C3H1"/>
    <property type="match status" value="3"/>
</dbReference>